<proteinExistence type="predicted"/>
<organism evidence="2 3">
    <name type="scientific">Brassica cretica</name>
    <name type="common">Mustard</name>
    <dbReference type="NCBI Taxonomy" id="69181"/>
    <lineage>
        <taxon>Eukaryota</taxon>
        <taxon>Viridiplantae</taxon>
        <taxon>Streptophyta</taxon>
        <taxon>Embryophyta</taxon>
        <taxon>Tracheophyta</taxon>
        <taxon>Spermatophyta</taxon>
        <taxon>Magnoliopsida</taxon>
        <taxon>eudicotyledons</taxon>
        <taxon>Gunneridae</taxon>
        <taxon>Pentapetalae</taxon>
        <taxon>rosids</taxon>
        <taxon>malvids</taxon>
        <taxon>Brassicales</taxon>
        <taxon>Brassicaceae</taxon>
        <taxon>Brassiceae</taxon>
        <taxon>Brassica</taxon>
    </lineage>
</organism>
<feature type="region of interest" description="Disordered" evidence="1">
    <location>
        <begin position="30"/>
        <end position="68"/>
    </location>
</feature>
<sequence>MFGKKNVTRHDLEIKPCSSLGWIKHKLSQGNRNVSKPATNRFECDDRNTDKPSSVTTQRPNMHTARSLRSDRARVPLGRYVPTEHASHSVATSAYPKGNLHFENGENLVAELIRVNARLLHIRRRCCHSAAALYRLNDA</sequence>
<feature type="compositionally biased region" description="Polar residues" evidence="1">
    <location>
        <begin position="51"/>
        <end position="61"/>
    </location>
</feature>
<dbReference type="EMBL" id="QGKX02000996">
    <property type="protein sequence ID" value="KAF3555896.1"/>
    <property type="molecule type" value="Genomic_DNA"/>
</dbReference>
<dbReference type="AlphaFoldDB" id="A0A8S9QS59"/>
<protein>
    <submittedName>
        <fullName evidence="2">Uncharacterized protein</fullName>
    </submittedName>
</protein>
<evidence type="ECO:0000313" key="3">
    <source>
        <dbReference type="Proteomes" id="UP000712600"/>
    </source>
</evidence>
<gene>
    <name evidence="2" type="ORF">F2Q69_00010890</name>
</gene>
<name>A0A8S9QS59_BRACR</name>
<comment type="caution">
    <text evidence="2">The sequence shown here is derived from an EMBL/GenBank/DDBJ whole genome shotgun (WGS) entry which is preliminary data.</text>
</comment>
<dbReference type="Proteomes" id="UP000712600">
    <property type="component" value="Unassembled WGS sequence"/>
</dbReference>
<evidence type="ECO:0000313" key="2">
    <source>
        <dbReference type="EMBL" id="KAF3555896.1"/>
    </source>
</evidence>
<accession>A0A8S9QS59</accession>
<evidence type="ECO:0000256" key="1">
    <source>
        <dbReference type="SAM" id="MobiDB-lite"/>
    </source>
</evidence>
<reference evidence="2" key="1">
    <citation type="submission" date="2019-12" db="EMBL/GenBank/DDBJ databases">
        <title>Genome sequencing and annotation of Brassica cretica.</title>
        <authorList>
            <person name="Studholme D.J."/>
            <person name="Sarris P."/>
        </authorList>
    </citation>
    <scope>NUCLEOTIDE SEQUENCE</scope>
    <source>
        <strain evidence="2">PFS-109/04</strain>
        <tissue evidence="2">Leaf</tissue>
    </source>
</reference>